<keyword evidence="5 8" id="KW-0408">Iron</keyword>
<dbReference type="Proteomes" id="UP001339167">
    <property type="component" value="Unassembled WGS sequence"/>
</dbReference>
<dbReference type="SUPFAM" id="SSF52016">
    <property type="entry name" value="LeuD/IlvD-like"/>
    <property type="match status" value="1"/>
</dbReference>
<evidence type="ECO:0000256" key="1">
    <source>
        <dbReference type="ARBA" id="ARBA00001966"/>
    </source>
</evidence>
<dbReference type="InterPro" id="IPR000573">
    <property type="entry name" value="AconitaseA/IPMdHydase_ssu_swvl"/>
</dbReference>
<dbReference type="EC" id="4.2.1.3" evidence="3 8"/>
<dbReference type="PRINTS" id="PR00415">
    <property type="entry name" value="ACONITASE"/>
</dbReference>
<keyword evidence="6 8" id="KW-0411">Iron-sulfur</keyword>
<accession>A0ABU7JJ97</accession>
<evidence type="ECO:0000259" key="10">
    <source>
        <dbReference type="Pfam" id="PF00694"/>
    </source>
</evidence>
<dbReference type="SUPFAM" id="SSF53732">
    <property type="entry name" value="Aconitase iron-sulfur domain"/>
    <property type="match status" value="1"/>
</dbReference>
<dbReference type="NCBIfam" id="NF006757">
    <property type="entry name" value="PRK09277.1"/>
    <property type="match status" value="1"/>
</dbReference>
<evidence type="ECO:0000256" key="6">
    <source>
        <dbReference type="ARBA" id="ARBA00023014"/>
    </source>
</evidence>
<feature type="domain" description="Aconitase A/isopropylmalate dehydratase small subunit swivel" evidence="10">
    <location>
        <begin position="657"/>
        <end position="787"/>
    </location>
</feature>
<evidence type="ECO:0000313" key="12">
    <source>
        <dbReference type="Proteomes" id="UP001339167"/>
    </source>
</evidence>
<dbReference type="EMBL" id="JAUGZK010000014">
    <property type="protein sequence ID" value="MEE2025565.1"/>
    <property type="molecule type" value="Genomic_DNA"/>
</dbReference>
<dbReference type="GO" id="GO:0047456">
    <property type="term" value="F:2-methylisocitrate dehydratase activity"/>
    <property type="evidence" value="ECO:0007669"/>
    <property type="project" value="UniProtKB-EC"/>
</dbReference>
<evidence type="ECO:0000313" key="11">
    <source>
        <dbReference type="EMBL" id="MEE2025565.1"/>
    </source>
</evidence>
<dbReference type="NCBIfam" id="NF009520">
    <property type="entry name" value="PRK12881.1"/>
    <property type="match status" value="1"/>
</dbReference>
<feature type="domain" description="Aconitase/3-isopropylmalate dehydratase large subunit alpha/beta/alpha" evidence="9">
    <location>
        <begin position="66"/>
        <end position="533"/>
    </location>
</feature>
<keyword evidence="8 11" id="KW-0456">Lyase</keyword>
<dbReference type="NCBIfam" id="TIGR02333">
    <property type="entry name" value="2met_isocit_dHY"/>
    <property type="match status" value="1"/>
</dbReference>
<dbReference type="NCBIfam" id="TIGR01341">
    <property type="entry name" value="aconitase_1"/>
    <property type="match status" value="1"/>
</dbReference>
<dbReference type="InterPro" id="IPR001030">
    <property type="entry name" value="Acoase/IPM_deHydtase_lsu_aba"/>
</dbReference>
<name>A0ABU7JJ97_9GAMM</name>
<evidence type="ECO:0000256" key="2">
    <source>
        <dbReference type="ARBA" id="ARBA00007185"/>
    </source>
</evidence>
<evidence type="ECO:0000259" key="9">
    <source>
        <dbReference type="Pfam" id="PF00330"/>
    </source>
</evidence>
<gene>
    <name evidence="11" type="primary">acnD</name>
    <name evidence="11" type="ORF">QWF21_15110</name>
</gene>
<comment type="similarity">
    <text evidence="2 8">Belongs to the aconitase/IPM isomerase family.</text>
</comment>
<dbReference type="InterPro" id="IPR036008">
    <property type="entry name" value="Aconitase_4Fe-4S_dom"/>
</dbReference>
<dbReference type="Gene3D" id="3.20.19.10">
    <property type="entry name" value="Aconitase, domain 4"/>
    <property type="match status" value="1"/>
</dbReference>
<reference evidence="11 12" key="1">
    <citation type="submission" date="2023-06" db="EMBL/GenBank/DDBJ databases">
        <title>Alkalimonas sp., MEB004 an alkaliphilic bacterium isolated from Lonar Lake, India.</title>
        <authorList>
            <person name="Joshi A."/>
            <person name="Thite S."/>
        </authorList>
    </citation>
    <scope>NUCLEOTIDE SEQUENCE [LARGE SCALE GENOMIC DNA]</scope>
    <source>
        <strain evidence="11 12">MEB004</strain>
    </source>
</reference>
<dbReference type="Pfam" id="PF00694">
    <property type="entry name" value="Aconitase_C"/>
    <property type="match status" value="1"/>
</dbReference>
<dbReference type="Pfam" id="PF00330">
    <property type="entry name" value="Aconitase"/>
    <property type="match status" value="1"/>
</dbReference>
<protein>
    <recommendedName>
        <fullName evidence="3 8">Aconitate hydratase</fullName>
        <shortName evidence="8">Aconitase</shortName>
        <ecNumber evidence="3 8">4.2.1.3</ecNumber>
    </recommendedName>
</protein>
<keyword evidence="12" id="KW-1185">Reference proteome</keyword>
<evidence type="ECO:0000256" key="7">
    <source>
        <dbReference type="ARBA" id="ARBA00023501"/>
    </source>
</evidence>
<evidence type="ECO:0000256" key="4">
    <source>
        <dbReference type="ARBA" id="ARBA00022723"/>
    </source>
</evidence>
<dbReference type="InterPro" id="IPR012708">
    <property type="entry name" value="2Me_IsoCit_deHydtase_FeS-dep"/>
</dbReference>
<evidence type="ECO:0000256" key="5">
    <source>
        <dbReference type="ARBA" id="ARBA00023004"/>
    </source>
</evidence>
<keyword evidence="4" id="KW-0479">Metal-binding</keyword>
<proteinExistence type="inferred from homology"/>
<sequence>MNTNYRKPLPGTQLDYFDARAAVEAIQPGAYDTLPYTSRVLAENLVRRCDPAMLTDALRQLIERKKELDFPWFPARVVCHDILGQTALVDLAGLRDAIAEQGGDPAKVNPVVPTQLIVDHSLAVEHAGFDKDAFAKNRAIEDRRNDDRFHFINWTKKAFKNVDVIPPGNGIMHQINLERMSPVVHAKDGVAFPDTLVGTDSHTPHVDALGVIAIGVGGLEAESVMLGRASWMRLPDIIGVELVGKAQPGVMATDLVLALTEFLRKEKVVSSYLEFFGEGADSLSLGDRATISNMTPEYGATAAMFSIDQQTLDYLMLTGREPEQVKLVETYAKATGLWSDSLKTAQYERVLRFDLSSVGRTMAGPSNPHARLNTSDLAARGIAASYQLEEGKMPDGAVIIAAITSCTNTSNPRNVIAAGLLARNANQKGLSRKPWVKTSLAPGSKAVQLYLEEAGLLPELEQQGFGIVGFACTTCNGMSGALDPVIQQEVIERDLYATAVLSGNRNFDGRIHPYAKQAFLASPPLVVAYAIAGTIRFDIEKDVLGHDSEGKPVTLKDIWPSDAEIDAAVKAAVKPEQFRKVYEPMFDLSVDYGEQISPLYDWRPQSTYIRRPPYWEGALAGERSLSGMRPLAVLGDNITTDHLSPSNAIMLDSAAGEYLAKMGVPEEDFNSYATHRGDHLTAQRATFANPKLFNEMVVEDGKVKQGSLARIEPEGKVTRMWEAIETYMERKQPLIIIAGADYGQGSSRDWAAKGVRLAGVEAIAAEGFERIHRTNLIGMGVLPLEFEPGTTRKTLHIDGTETFDVRGERTPGATLTLVIHRANGDRVDVPVRCRLDTAEEVSIYEAGGVLQRFAKDFLEGSA</sequence>
<dbReference type="InterPro" id="IPR006249">
    <property type="entry name" value="Aconitase/IRP2"/>
</dbReference>
<dbReference type="Gene3D" id="6.10.190.10">
    <property type="match status" value="1"/>
</dbReference>
<evidence type="ECO:0000256" key="8">
    <source>
        <dbReference type="RuleBase" id="RU361275"/>
    </source>
</evidence>
<dbReference type="PANTHER" id="PTHR11670">
    <property type="entry name" value="ACONITASE/IRON-RESPONSIVE ELEMENT FAMILY MEMBER"/>
    <property type="match status" value="1"/>
</dbReference>
<evidence type="ECO:0000256" key="3">
    <source>
        <dbReference type="ARBA" id="ARBA00012926"/>
    </source>
</evidence>
<dbReference type="RefSeq" id="WP_330088879.1">
    <property type="nucleotide sequence ID" value="NZ_JAUGZK010000014.1"/>
</dbReference>
<comment type="function">
    <text evidence="8">Catalyzes the isomerization of citrate to isocitrate via cis-aconitate.</text>
</comment>
<comment type="catalytic activity">
    <reaction evidence="7 8">
        <text>citrate = D-threo-isocitrate</text>
        <dbReference type="Rhea" id="RHEA:10336"/>
        <dbReference type="ChEBI" id="CHEBI:15562"/>
        <dbReference type="ChEBI" id="CHEBI:16947"/>
        <dbReference type="EC" id="4.2.1.3"/>
    </reaction>
</comment>
<dbReference type="InterPro" id="IPR015931">
    <property type="entry name" value="Acnase/IPM_dHydase_lsu_aba_1/3"/>
</dbReference>
<organism evidence="11 12">
    <name type="scientific">Alkalimonas mucilaginosa</name>
    <dbReference type="NCBI Taxonomy" id="3057676"/>
    <lineage>
        <taxon>Bacteria</taxon>
        <taxon>Pseudomonadati</taxon>
        <taxon>Pseudomonadota</taxon>
        <taxon>Gammaproteobacteria</taxon>
        <taxon>Alkalimonas</taxon>
    </lineage>
</organism>
<dbReference type="InterPro" id="IPR015928">
    <property type="entry name" value="Aconitase/3IPM_dehydase_swvl"/>
</dbReference>
<comment type="cofactor">
    <cofactor evidence="1">
        <name>[4Fe-4S] cluster</name>
        <dbReference type="ChEBI" id="CHEBI:49883"/>
    </cofactor>
</comment>
<comment type="caution">
    <text evidence="11">The sequence shown here is derived from an EMBL/GenBank/DDBJ whole genome shotgun (WGS) entry which is preliminary data.</text>
</comment>
<keyword evidence="8" id="KW-0004">4Fe-4S</keyword>
<dbReference type="Gene3D" id="3.30.499.10">
    <property type="entry name" value="Aconitase, domain 3"/>
    <property type="match status" value="2"/>
</dbReference>